<proteinExistence type="predicted"/>
<feature type="domain" description="DUF4124" evidence="3">
    <location>
        <begin position="24"/>
        <end position="97"/>
    </location>
</feature>
<dbReference type="Proteomes" id="UP000325536">
    <property type="component" value="Chromosome"/>
</dbReference>
<dbReference type="EMBL" id="CP031699">
    <property type="protein sequence ID" value="QEY24500.1"/>
    <property type="molecule type" value="Genomic_DNA"/>
</dbReference>
<reference evidence="4 5" key="1">
    <citation type="submission" date="2018-08" db="EMBL/GenBank/DDBJ databases">
        <title>Neisseria animalis ATCC 49930 complete genome.</title>
        <authorList>
            <person name="Veseli I.A."/>
            <person name="Mascarenhas dos Santos A.C."/>
            <person name="Buttler R."/>
            <person name="Pombert J.-F."/>
        </authorList>
    </citation>
    <scope>NUCLEOTIDE SEQUENCE [LARGE SCALE GENOMIC DNA]</scope>
    <source>
        <strain evidence="4 5">ATCC 49930</strain>
    </source>
</reference>
<evidence type="ECO:0000313" key="5">
    <source>
        <dbReference type="Proteomes" id="UP000325536"/>
    </source>
</evidence>
<feature type="region of interest" description="Disordered" evidence="1">
    <location>
        <begin position="70"/>
        <end position="137"/>
    </location>
</feature>
<dbReference type="InterPro" id="IPR025392">
    <property type="entry name" value="DUF4124"/>
</dbReference>
<evidence type="ECO:0000259" key="3">
    <source>
        <dbReference type="Pfam" id="PF13511"/>
    </source>
</evidence>
<organism evidence="4 5">
    <name type="scientific">Neisseria animalis</name>
    <dbReference type="NCBI Taxonomy" id="492"/>
    <lineage>
        <taxon>Bacteria</taxon>
        <taxon>Pseudomonadati</taxon>
        <taxon>Pseudomonadota</taxon>
        <taxon>Betaproteobacteria</taxon>
        <taxon>Neisseriales</taxon>
        <taxon>Neisseriaceae</taxon>
        <taxon>Neisseria</taxon>
    </lineage>
</organism>
<dbReference type="KEGG" id="naq:D0T90_08475"/>
<dbReference type="Pfam" id="PF13511">
    <property type="entry name" value="DUF4124"/>
    <property type="match status" value="1"/>
</dbReference>
<protein>
    <submittedName>
        <fullName evidence="4">DUF4124 domain-containing protein</fullName>
    </submittedName>
</protein>
<name>A0A5P3MSS5_NEIAN</name>
<sequence>MHENKEAGTMKRNFCRYAAMLGVCTVLPVQAAVYACQNADGSTLYTSEPDAACFSQGSLPKISSYQDSGYRLGAADDKQPKRAKKATTKQTNARNAARQKDKSKQAEGRTKRQEKTINAQRSGSKGQGVAVFPVSAR</sequence>
<feature type="signal peptide" evidence="2">
    <location>
        <begin position="1"/>
        <end position="31"/>
    </location>
</feature>
<feature type="compositionally biased region" description="Basic and acidic residues" evidence="1">
    <location>
        <begin position="98"/>
        <end position="115"/>
    </location>
</feature>
<keyword evidence="5" id="KW-1185">Reference proteome</keyword>
<gene>
    <name evidence="4" type="ORF">D0T90_08475</name>
</gene>
<evidence type="ECO:0000256" key="2">
    <source>
        <dbReference type="SAM" id="SignalP"/>
    </source>
</evidence>
<feature type="chain" id="PRO_5030632581" evidence="2">
    <location>
        <begin position="32"/>
        <end position="137"/>
    </location>
</feature>
<dbReference type="AlphaFoldDB" id="A0A5P3MSS5"/>
<keyword evidence="2" id="KW-0732">Signal</keyword>
<accession>A0A5P3MSS5</accession>
<evidence type="ECO:0000256" key="1">
    <source>
        <dbReference type="SAM" id="MobiDB-lite"/>
    </source>
</evidence>
<evidence type="ECO:0000313" key="4">
    <source>
        <dbReference type="EMBL" id="QEY24500.1"/>
    </source>
</evidence>